<gene>
    <name evidence="3" type="ORF">DNH61_03425</name>
</gene>
<dbReference type="PANTHER" id="PTHR32266">
    <property type="entry name" value="NICOTIANAMINE SYNTHASE 3"/>
    <property type="match status" value="1"/>
</dbReference>
<protein>
    <submittedName>
        <fullName evidence="3">SAM-dependent methyltransferase</fullName>
    </submittedName>
</protein>
<reference evidence="3 4" key="1">
    <citation type="submission" date="2018-06" db="EMBL/GenBank/DDBJ databases">
        <title>Paenibacillus imtechensis sp. nov.</title>
        <authorList>
            <person name="Pinnaka A.K."/>
            <person name="Singh H."/>
            <person name="Kaur M."/>
        </authorList>
    </citation>
    <scope>NUCLEOTIDE SEQUENCE [LARGE SCALE GENOMIC DNA]</scope>
    <source>
        <strain evidence="3 4">SMB1</strain>
    </source>
</reference>
<evidence type="ECO:0000256" key="2">
    <source>
        <dbReference type="ARBA" id="ARBA00022691"/>
    </source>
</evidence>
<dbReference type="GO" id="GO:0030410">
    <property type="term" value="F:nicotianamine synthase activity"/>
    <property type="evidence" value="ECO:0007669"/>
    <property type="project" value="InterPro"/>
</dbReference>
<dbReference type="AlphaFoldDB" id="A0A2W1M0F1"/>
<dbReference type="OrthoDB" id="1956540at2"/>
<dbReference type="GO" id="GO:0032259">
    <property type="term" value="P:methylation"/>
    <property type="evidence" value="ECO:0007669"/>
    <property type="project" value="UniProtKB-KW"/>
</dbReference>
<dbReference type="Proteomes" id="UP000249522">
    <property type="component" value="Unassembled WGS sequence"/>
</dbReference>
<evidence type="ECO:0000313" key="3">
    <source>
        <dbReference type="EMBL" id="PZD97411.1"/>
    </source>
</evidence>
<keyword evidence="2" id="KW-0949">S-adenosyl-L-methionine</keyword>
<name>A0A2W1M0F1_9BACL</name>
<accession>A0A2W1M0F1</accession>
<dbReference type="Gene3D" id="3.40.50.150">
    <property type="entry name" value="Vaccinia Virus protein VP39"/>
    <property type="match status" value="1"/>
</dbReference>
<evidence type="ECO:0000313" key="4">
    <source>
        <dbReference type="Proteomes" id="UP000249522"/>
    </source>
</evidence>
<dbReference type="SUPFAM" id="SSF53335">
    <property type="entry name" value="S-adenosyl-L-methionine-dependent methyltransferases"/>
    <property type="match status" value="1"/>
</dbReference>
<keyword evidence="1 3" id="KW-0808">Transferase</keyword>
<keyword evidence="4" id="KW-1185">Reference proteome</keyword>
<dbReference type="RefSeq" id="WP_111145269.1">
    <property type="nucleotide sequence ID" value="NZ_QKRB01000028.1"/>
</dbReference>
<dbReference type="InterPro" id="IPR004298">
    <property type="entry name" value="Nicotian_synth"/>
</dbReference>
<dbReference type="EMBL" id="QKRB01000028">
    <property type="protein sequence ID" value="PZD97411.1"/>
    <property type="molecule type" value="Genomic_DNA"/>
</dbReference>
<comment type="caution">
    <text evidence="3">The sequence shown here is derived from an EMBL/GenBank/DDBJ whole genome shotgun (WGS) entry which is preliminary data.</text>
</comment>
<dbReference type="PANTHER" id="PTHR32266:SF12">
    <property type="entry name" value="NICOTIANAMINE SYNTHASE 3"/>
    <property type="match status" value="1"/>
</dbReference>
<dbReference type="GO" id="GO:0030418">
    <property type="term" value="P:nicotianamine biosynthetic process"/>
    <property type="evidence" value="ECO:0007669"/>
    <property type="project" value="InterPro"/>
</dbReference>
<dbReference type="InterPro" id="IPR029063">
    <property type="entry name" value="SAM-dependent_MTases_sf"/>
</dbReference>
<dbReference type="GO" id="GO:0008168">
    <property type="term" value="F:methyltransferase activity"/>
    <property type="evidence" value="ECO:0007669"/>
    <property type="project" value="UniProtKB-KW"/>
</dbReference>
<sequence length="264" mass="30128">MQATASVQLHLTDFLDKFNDLAARYNHTTQHSLELEQLIDQYSAYITNKSNRDIWEQLEQQDSKAFNSLVEELRQQSARCVAIMEKYRAMKLLGGQVELGDYFQNIEACIEQEFGSFQVTSDSKVLLVGSGSFPMTPLLIAKRTGAEVVGIDIDEEAIDLGRQVVDRLGSGLNIRLERLYVDQLECIQDVTHIIFSSTVAIKYDLLDQLHSLTNERVVVAMRYGDQLKSLFNYPMREVDGSKWQLANRILRPDHIFDIALYTKA</sequence>
<organism evidence="3 4">
    <name type="scientific">Paenibacillus sambharensis</name>
    <dbReference type="NCBI Taxonomy" id="1803190"/>
    <lineage>
        <taxon>Bacteria</taxon>
        <taxon>Bacillati</taxon>
        <taxon>Bacillota</taxon>
        <taxon>Bacilli</taxon>
        <taxon>Bacillales</taxon>
        <taxon>Paenibacillaceae</taxon>
        <taxon>Paenibacillus</taxon>
    </lineage>
</organism>
<proteinExistence type="predicted"/>
<evidence type="ECO:0000256" key="1">
    <source>
        <dbReference type="ARBA" id="ARBA00022679"/>
    </source>
</evidence>
<keyword evidence="3" id="KW-0489">Methyltransferase</keyword>